<dbReference type="RefSeq" id="WP_011142733.1">
    <property type="nucleotide sequence ID" value="NC_005125.1"/>
</dbReference>
<evidence type="ECO:0000313" key="2">
    <source>
        <dbReference type="EMBL" id="BAC90680.1"/>
    </source>
</evidence>
<evidence type="ECO:0000313" key="3">
    <source>
        <dbReference type="Proteomes" id="UP000000557"/>
    </source>
</evidence>
<reference evidence="2 3" key="2">
    <citation type="journal article" date="2003" name="DNA Res.">
        <title>Complete genome structure of Gloeobacter violaceus PCC 7421, a cyanobacterium that lacks thylakoids (supplement).</title>
        <authorList>
            <person name="Nakamura Y."/>
            <person name="Kaneko T."/>
            <person name="Sato S."/>
            <person name="Mimuro M."/>
            <person name="Miyashita H."/>
            <person name="Tsuchiya T."/>
            <person name="Sasamoto S."/>
            <person name="Watanabe A."/>
            <person name="Kawashima K."/>
            <person name="Kishida Y."/>
            <person name="Kiyokawa C."/>
            <person name="Kohara M."/>
            <person name="Matsumoto M."/>
            <person name="Matsuno A."/>
            <person name="Nakazaki N."/>
            <person name="Shimpo S."/>
            <person name="Takeuchi C."/>
            <person name="Yamada M."/>
            <person name="Tabata S."/>
        </authorList>
    </citation>
    <scope>NUCLEOTIDE SEQUENCE [LARGE SCALE GENOMIC DNA]</scope>
    <source>
        <strain evidence="3">ATCC 29082 / PCC 7421</strain>
    </source>
</reference>
<dbReference type="EMBL" id="BA000045">
    <property type="protein sequence ID" value="BAC90680.1"/>
    <property type="molecule type" value="Genomic_DNA"/>
</dbReference>
<gene>
    <name evidence="2" type="ordered locus">gll2739</name>
</gene>
<sequence>MFYYKDTLQKTGPELYMKNNRVLHWKTTGEQRRGSWGVNLNLCKEEFSYAYVDAVVAATGYSIVRASRLLDNQGIDIQIAAPGVHGTKRNPHLNAQVKCTWNATLSQTHVVYNKLAVKNYEELIDPRQTIPIILILVLVPDNDDPSTWLQHSEQALCMKRCGYWESLRNWPSTQNSDEITVRLPRTNVFDINGLKGIMSRIVQNGHP</sequence>
<dbReference type="AlphaFoldDB" id="Q7NGZ8"/>
<reference evidence="2 3" key="1">
    <citation type="journal article" date="2003" name="DNA Res.">
        <title>Complete genome structure of Gloeobacter violaceus PCC 7421, a cyanobacterium that lacks thylakoids.</title>
        <authorList>
            <person name="Nakamura Y."/>
            <person name="Kaneko T."/>
            <person name="Sato S."/>
            <person name="Mimuro M."/>
            <person name="Miyashita H."/>
            <person name="Tsuchiya T."/>
            <person name="Sasamoto S."/>
            <person name="Watanabe A."/>
            <person name="Kawashima K."/>
            <person name="Kishida Y."/>
            <person name="Kiyokawa C."/>
            <person name="Kohara M."/>
            <person name="Matsumoto M."/>
            <person name="Matsuno A."/>
            <person name="Nakazaki N."/>
            <person name="Shimpo S."/>
            <person name="Takeuchi C."/>
            <person name="Yamada M."/>
            <person name="Tabata S."/>
        </authorList>
    </citation>
    <scope>NUCLEOTIDE SEQUENCE [LARGE SCALE GENOMIC DNA]</scope>
    <source>
        <strain evidence="3">ATCC 29082 / PCC 7421</strain>
    </source>
</reference>
<proteinExistence type="predicted"/>
<accession>Q7NGZ8</accession>
<dbReference type="KEGG" id="gvi:gll2739"/>
<dbReference type="STRING" id="251221.gene:10760241"/>
<dbReference type="HOGENOM" id="CLU_114899_0_0_3"/>
<keyword evidence="3" id="KW-1185">Reference proteome</keyword>
<dbReference type="PhylomeDB" id="Q7NGZ8"/>
<dbReference type="InterPro" id="IPR025375">
    <property type="entry name" value="DUF4365"/>
</dbReference>
<evidence type="ECO:0000259" key="1">
    <source>
        <dbReference type="Pfam" id="PF14280"/>
    </source>
</evidence>
<dbReference type="OrthoDB" id="516854at2"/>
<dbReference type="InParanoid" id="Q7NGZ8"/>
<feature type="domain" description="DUF4365" evidence="1">
    <location>
        <begin position="45"/>
        <end position="200"/>
    </location>
</feature>
<organism evidence="2 3">
    <name type="scientific">Gloeobacter violaceus (strain ATCC 29082 / PCC 7421)</name>
    <dbReference type="NCBI Taxonomy" id="251221"/>
    <lineage>
        <taxon>Bacteria</taxon>
        <taxon>Bacillati</taxon>
        <taxon>Cyanobacteriota</taxon>
        <taxon>Cyanophyceae</taxon>
        <taxon>Gloeobacterales</taxon>
        <taxon>Gloeobacteraceae</taxon>
        <taxon>Gloeobacter</taxon>
    </lineage>
</organism>
<name>Q7NGZ8_GLOVI</name>
<dbReference type="eggNOG" id="ENOG5032SMW">
    <property type="taxonomic scope" value="Bacteria"/>
</dbReference>
<dbReference type="Pfam" id="PF14280">
    <property type="entry name" value="DUF4365"/>
    <property type="match status" value="1"/>
</dbReference>
<dbReference type="EnsemblBacteria" id="BAC90680">
    <property type="protein sequence ID" value="BAC90680"/>
    <property type="gene ID" value="BAC90680"/>
</dbReference>
<dbReference type="Proteomes" id="UP000000557">
    <property type="component" value="Chromosome"/>
</dbReference>
<protein>
    <submittedName>
        <fullName evidence="2">Gll2739 protein</fullName>
    </submittedName>
</protein>